<evidence type="ECO:0000256" key="1">
    <source>
        <dbReference type="PROSITE-ProRule" id="PRU00047"/>
    </source>
</evidence>
<feature type="domain" description="CCHC-type" evidence="2">
    <location>
        <begin position="23"/>
        <end position="38"/>
    </location>
</feature>
<evidence type="ECO:0000313" key="3">
    <source>
        <dbReference type="EMBL" id="SBS49873.1"/>
    </source>
</evidence>
<dbReference type="EMBL" id="HADY01012913">
    <property type="protein sequence ID" value="SBP51398.1"/>
    <property type="molecule type" value="Transcribed_RNA"/>
</dbReference>
<dbReference type="Gene3D" id="4.10.60.10">
    <property type="entry name" value="Zinc finger, CCHC-type"/>
    <property type="match status" value="1"/>
</dbReference>
<dbReference type="AlphaFoldDB" id="A0A1A8US25"/>
<dbReference type="InterPro" id="IPR001878">
    <property type="entry name" value="Znf_CCHC"/>
</dbReference>
<dbReference type="GO" id="GO:0003676">
    <property type="term" value="F:nucleic acid binding"/>
    <property type="evidence" value="ECO:0007669"/>
    <property type="project" value="InterPro"/>
</dbReference>
<name>A0A1A8US25_NOTFU</name>
<dbReference type="PROSITE" id="PS50158">
    <property type="entry name" value="ZF_CCHC"/>
    <property type="match status" value="1"/>
</dbReference>
<reference evidence="3" key="1">
    <citation type="submission" date="2016-05" db="EMBL/GenBank/DDBJ databases">
        <authorList>
            <person name="Lavstsen T."/>
            <person name="Jespersen J.S."/>
        </authorList>
    </citation>
    <scope>NUCLEOTIDE SEQUENCE</scope>
    <source>
        <tissue evidence="3">Brain</tissue>
    </source>
</reference>
<proteinExistence type="predicted"/>
<keyword evidence="1" id="KW-0863">Zinc-finger</keyword>
<keyword evidence="1" id="KW-0479">Metal-binding</keyword>
<accession>A0A1A8US25</accession>
<dbReference type="GO" id="GO:0008270">
    <property type="term" value="F:zinc ion binding"/>
    <property type="evidence" value="ECO:0007669"/>
    <property type="project" value="UniProtKB-KW"/>
</dbReference>
<dbReference type="EMBL" id="HAEJ01009416">
    <property type="protein sequence ID" value="SBS49873.1"/>
    <property type="molecule type" value="Transcribed_RNA"/>
</dbReference>
<evidence type="ECO:0000259" key="2">
    <source>
        <dbReference type="PROSITE" id="PS50158"/>
    </source>
</evidence>
<organism evidence="3">
    <name type="scientific">Nothobranchius furzeri</name>
    <name type="common">Turquoise killifish</name>
    <dbReference type="NCBI Taxonomy" id="105023"/>
    <lineage>
        <taxon>Eukaryota</taxon>
        <taxon>Metazoa</taxon>
        <taxon>Chordata</taxon>
        <taxon>Craniata</taxon>
        <taxon>Vertebrata</taxon>
        <taxon>Euteleostomi</taxon>
        <taxon>Actinopterygii</taxon>
        <taxon>Neopterygii</taxon>
        <taxon>Teleostei</taxon>
        <taxon>Neoteleostei</taxon>
        <taxon>Acanthomorphata</taxon>
        <taxon>Ovalentaria</taxon>
        <taxon>Atherinomorphae</taxon>
        <taxon>Cyprinodontiformes</taxon>
        <taxon>Nothobranchiidae</taxon>
        <taxon>Nothobranchius</taxon>
    </lineage>
</organism>
<dbReference type="InterPro" id="IPR036875">
    <property type="entry name" value="Znf_CCHC_sf"/>
</dbReference>
<protein>
    <submittedName>
        <fullName evidence="3">Zinc knuckle</fullName>
    </submittedName>
</protein>
<reference evidence="3" key="2">
    <citation type="submission" date="2016-06" db="EMBL/GenBank/DDBJ databases">
        <title>The genome of a short-lived fish provides insights into sex chromosome evolution and the genetic control of aging.</title>
        <authorList>
            <person name="Reichwald K."/>
            <person name="Felder M."/>
            <person name="Petzold A."/>
            <person name="Koch P."/>
            <person name="Groth M."/>
            <person name="Platzer M."/>
        </authorList>
    </citation>
    <scope>NUCLEOTIDE SEQUENCE</scope>
    <source>
        <tissue evidence="3">Brain</tissue>
    </source>
</reference>
<keyword evidence="1" id="KW-0862">Zinc</keyword>
<gene>
    <name evidence="3" type="primary">Nfu_g_1_023622</name>
</gene>
<sequence>MTASYKISKPKFREEKRYFSGECFICEKAGHKARDCRDKVKKLRQKVVGAHSSHKVVTVMDTGQVIHNTKDKRKPAKEEEEYVLRLSEWKPHRTEHRPTF</sequence>
<dbReference type="SUPFAM" id="SSF57756">
    <property type="entry name" value="Retrovirus zinc finger-like domains"/>
    <property type="match status" value="1"/>
</dbReference>
<dbReference type="SMART" id="SM00343">
    <property type="entry name" value="ZnF_C2HC"/>
    <property type="match status" value="1"/>
</dbReference>